<feature type="domain" description="Mannitol dehydrogenase C-terminal" evidence="4">
    <location>
        <begin position="193"/>
        <end position="303"/>
    </location>
</feature>
<name>A0A1S8YH23_9GAMM</name>
<dbReference type="InterPro" id="IPR013328">
    <property type="entry name" value="6PGD_dom2"/>
</dbReference>
<dbReference type="InterPro" id="IPR008927">
    <property type="entry name" value="6-PGluconate_DH-like_C_sf"/>
</dbReference>
<dbReference type="InterPro" id="IPR013118">
    <property type="entry name" value="Mannitol_DH_C"/>
</dbReference>
<dbReference type="Pfam" id="PF01232">
    <property type="entry name" value="Mannitol_dh"/>
    <property type="match status" value="1"/>
</dbReference>
<reference evidence="5 6" key="1">
    <citation type="submission" date="2016-12" db="EMBL/GenBank/DDBJ databases">
        <title>Izhakiella australiana sp. nov. of genus Izhakiella isolated from Australian desert.</title>
        <authorList>
            <person name="Ji M."/>
        </authorList>
    </citation>
    <scope>NUCLEOTIDE SEQUENCE [LARGE SCALE GENOMIC DNA]</scope>
    <source>
        <strain evidence="5 6">D4N98</strain>
    </source>
</reference>
<keyword evidence="6" id="KW-1185">Reference proteome</keyword>
<proteinExistence type="predicted"/>
<dbReference type="Pfam" id="PF08125">
    <property type="entry name" value="Mannitol_dh_C"/>
    <property type="match status" value="1"/>
</dbReference>
<dbReference type="InterPro" id="IPR036291">
    <property type="entry name" value="NAD(P)-bd_dom_sf"/>
</dbReference>
<organism evidence="5 6">
    <name type="scientific">Izhakiella australiensis</name>
    <dbReference type="NCBI Taxonomy" id="1926881"/>
    <lineage>
        <taxon>Bacteria</taxon>
        <taxon>Pseudomonadati</taxon>
        <taxon>Pseudomonadota</taxon>
        <taxon>Gammaproteobacteria</taxon>
        <taxon>Enterobacterales</taxon>
        <taxon>Erwiniaceae</taxon>
        <taxon>Izhakiella</taxon>
    </lineage>
</organism>
<evidence type="ECO:0000313" key="5">
    <source>
        <dbReference type="EMBL" id="OON38026.1"/>
    </source>
</evidence>
<dbReference type="GO" id="GO:0019592">
    <property type="term" value="P:mannitol catabolic process"/>
    <property type="evidence" value="ECO:0007669"/>
    <property type="project" value="TreeGrafter"/>
</dbReference>
<evidence type="ECO:0000259" key="3">
    <source>
        <dbReference type="Pfam" id="PF01232"/>
    </source>
</evidence>
<protein>
    <submittedName>
        <fullName evidence="5">Mannitol dehydrogenase</fullName>
    </submittedName>
</protein>
<dbReference type="EMBL" id="MRUL01000018">
    <property type="protein sequence ID" value="OON38026.1"/>
    <property type="molecule type" value="Genomic_DNA"/>
</dbReference>
<dbReference type="Proteomes" id="UP000190667">
    <property type="component" value="Unassembled WGS sequence"/>
</dbReference>
<dbReference type="SUPFAM" id="SSF51735">
    <property type="entry name" value="NAD(P)-binding Rossmann-fold domains"/>
    <property type="match status" value="1"/>
</dbReference>
<evidence type="ECO:0000256" key="2">
    <source>
        <dbReference type="ARBA" id="ARBA00023027"/>
    </source>
</evidence>
<keyword evidence="2" id="KW-0520">NAD</keyword>
<evidence type="ECO:0000259" key="4">
    <source>
        <dbReference type="Pfam" id="PF08125"/>
    </source>
</evidence>
<dbReference type="PANTHER" id="PTHR30524">
    <property type="entry name" value="MANNITOL-1-PHOSPHATE 5-DEHYDROGENASE"/>
    <property type="match status" value="1"/>
</dbReference>
<gene>
    <name evidence="5" type="ORF">BTJ39_19465</name>
</gene>
<accession>A0A1S8YH23</accession>
<dbReference type="AlphaFoldDB" id="A0A1S8YH23"/>
<dbReference type="PANTHER" id="PTHR30524:SF0">
    <property type="entry name" value="ALTRONATE OXIDOREDUCTASE-RELATED"/>
    <property type="match status" value="1"/>
</dbReference>
<evidence type="ECO:0000313" key="6">
    <source>
        <dbReference type="Proteomes" id="UP000190667"/>
    </source>
</evidence>
<dbReference type="GO" id="GO:0005829">
    <property type="term" value="C:cytosol"/>
    <property type="evidence" value="ECO:0007669"/>
    <property type="project" value="TreeGrafter"/>
</dbReference>
<dbReference type="Gene3D" id="3.40.50.720">
    <property type="entry name" value="NAD(P)-binding Rossmann-like Domain"/>
    <property type="match status" value="1"/>
</dbReference>
<sequence length="345" mass="38239">MKPLAVHFGAGALGRGLVIPFLCQSGYRVVAVDNDRALIDSLRQHGGYDILLTDTSEIQHIALADVAYARDERLDDWLKQASVITTSVRKENLHHVAARLKGIAPSSVICCENIEYSGDFFAAQMVQAGINPQGWHLPDCMVDRICAARWPDSLRVETESWGSVCVQALAGAVVPDKFETTPHIEHRFQEKRILVNTYADGIAFLGAAAGFHYLFEAAADERINAAISDYMQLMKRGLQLECGLDDAYLERMAQMHRRHLSNGAIKRDLASVARNFLEKIRPTERFIYPLIQLQQRGINIDAAIPFLNQLITSWASQQPDSAQACAQALKNIDNAEIVSKLGNAL</sequence>
<dbReference type="GO" id="GO:0008926">
    <property type="term" value="F:mannitol-1-phosphate 5-dehydrogenase activity"/>
    <property type="evidence" value="ECO:0007669"/>
    <property type="project" value="TreeGrafter"/>
</dbReference>
<keyword evidence="1" id="KW-0560">Oxidoreductase</keyword>
<dbReference type="SUPFAM" id="SSF48179">
    <property type="entry name" value="6-phosphogluconate dehydrogenase C-terminal domain-like"/>
    <property type="match status" value="1"/>
</dbReference>
<dbReference type="InterPro" id="IPR013131">
    <property type="entry name" value="Mannitol_DH_N"/>
</dbReference>
<comment type="caution">
    <text evidence="5">The sequence shown here is derived from an EMBL/GenBank/DDBJ whole genome shotgun (WGS) entry which is preliminary data.</text>
</comment>
<feature type="domain" description="Mannitol dehydrogenase N-terminal" evidence="3">
    <location>
        <begin position="5"/>
        <end position="166"/>
    </location>
</feature>
<dbReference type="Gene3D" id="1.10.1040.10">
    <property type="entry name" value="N-(1-d-carboxylethyl)-l-norvaline Dehydrogenase, domain 2"/>
    <property type="match status" value="1"/>
</dbReference>
<evidence type="ECO:0000256" key="1">
    <source>
        <dbReference type="ARBA" id="ARBA00023002"/>
    </source>
</evidence>
<dbReference type="OrthoDB" id="271711at2"/>
<dbReference type="STRING" id="1926881.BTJ39_19465"/>